<protein>
    <submittedName>
        <fullName evidence="10">V-type ATP synthase subunit I</fullName>
    </submittedName>
</protein>
<comment type="subcellular location">
    <subcellularLocation>
        <location evidence="1">Membrane</location>
        <topology evidence="1">Multi-pass membrane protein</topology>
    </subcellularLocation>
</comment>
<keyword evidence="3" id="KW-0813">Transport</keyword>
<evidence type="ECO:0000256" key="8">
    <source>
        <dbReference type="SAM" id="Coils"/>
    </source>
</evidence>
<dbReference type="GO" id="GO:0033179">
    <property type="term" value="C:proton-transporting V-type ATPase, V0 domain"/>
    <property type="evidence" value="ECO:0007669"/>
    <property type="project" value="InterPro"/>
</dbReference>
<keyword evidence="7 9" id="KW-0472">Membrane</keyword>
<accession>A0A485MBV0</accession>
<evidence type="ECO:0000256" key="9">
    <source>
        <dbReference type="SAM" id="Phobius"/>
    </source>
</evidence>
<dbReference type="PANTHER" id="PTHR11629:SF63">
    <property type="entry name" value="V-TYPE PROTON ATPASE SUBUNIT A"/>
    <property type="match status" value="1"/>
</dbReference>
<feature type="transmembrane region" description="Helical" evidence="9">
    <location>
        <begin position="549"/>
        <end position="572"/>
    </location>
</feature>
<organism evidence="10">
    <name type="scientific">anaerobic digester metagenome</name>
    <dbReference type="NCBI Taxonomy" id="1263854"/>
    <lineage>
        <taxon>unclassified sequences</taxon>
        <taxon>metagenomes</taxon>
        <taxon>ecological metagenomes</taxon>
    </lineage>
</organism>
<sequence>MAIVKMNKIFIVGPVDDQVETIQLLQTLGVVHVEPASEMAGEYEKKNNEVLSRVQRLDRIMEELARFKGKAAVTPVAVADEELTAYAEEKLQAFQDSELRVQSLQRMIADLRPWGNFDLAHIRTLEASGVHIRRYRMDAKKFEEFQPPENVMIEVADRKKEVLFYTLSFDEPQEIPNATMLSWPEKGLDEAEAELSRHQEQMKSLSAELASLAARAEIIKKQWIATLNEVAFTGTLATLHRDPYLFGLQGWIPQNQESTLHKKLEESRLPLHIVTREPFEDEEPPILIRNNWFVQRILPLQSLYGFPKYRHLDPSPFFAFFMVMFFGICMGDLGYGLLVYSIGYLMGRKWSGRSDTLDLVIKLIKAFAVSSMIIGILTGSVFGYPFENRSWVLLDLDVNAGNPMILFYISLGLGVVHLTLSYLMGIAQALYFYQKMQKLGIMFVLWGGVLLIARAIWFGAPDMVLNLPMYYGGIGFLALGILLTLLFPNDSKKWAARLGVGLWNVYGLTSLVGDLLSYARLFGLGIATGSVASVMNQLAVMTYDGLGPVIGGPFALLIIVAGHAFNLALAILGSTVHSARMHFVESFKNFFEGGGIEYKPFKIERGSI</sequence>
<keyword evidence="6" id="KW-0406">Ion transport</keyword>
<gene>
    <name evidence="10" type="ORF">SCFA_840017</name>
</gene>
<feature type="transmembrane region" description="Helical" evidence="9">
    <location>
        <begin position="405"/>
        <end position="427"/>
    </location>
</feature>
<keyword evidence="5 9" id="KW-1133">Transmembrane helix</keyword>
<dbReference type="Pfam" id="PF01496">
    <property type="entry name" value="V_ATPase_I"/>
    <property type="match status" value="1"/>
</dbReference>
<evidence type="ECO:0000313" key="10">
    <source>
        <dbReference type="EMBL" id="VFU18506.1"/>
    </source>
</evidence>
<feature type="transmembrane region" description="Helical" evidence="9">
    <location>
        <begin position="317"/>
        <end position="342"/>
    </location>
</feature>
<evidence type="ECO:0000256" key="2">
    <source>
        <dbReference type="ARBA" id="ARBA00009904"/>
    </source>
</evidence>
<dbReference type="GO" id="GO:0016471">
    <property type="term" value="C:vacuolar proton-transporting V-type ATPase complex"/>
    <property type="evidence" value="ECO:0007669"/>
    <property type="project" value="TreeGrafter"/>
</dbReference>
<feature type="transmembrane region" description="Helical" evidence="9">
    <location>
        <begin position="363"/>
        <end position="385"/>
    </location>
</feature>
<evidence type="ECO:0000256" key="5">
    <source>
        <dbReference type="ARBA" id="ARBA00022989"/>
    </source>
</evidence>
<dbReference type="GO" id="GO:0051117">
    <property type="term" value="F:ATPase binding"/>
    <property type="evidence" value="ECO:0007669"/>
    <property type="project" value="TreeGrafter"/>
</dbReference>
<reference evidence="10" key="1">
    <citation type="submission" date="2019-03" db="EMBL/GenBank/DDBJ databases">
        <authorList>
            <person name="Hao L."/>
        </authorList>
    </citation>
    <scope>NUCLEOTIDE SEQUENCE</scope>
</reference>
<comment type="similarity">
    <text evidence="2">Belongs to the V-ATPase 116 kDa subunit family.</text>
</comment>
<proteinExistence type="inferred from homology"/>
<dbReference type="AlphaFoldDB" id="A0A485MBV0"/>
<evidence type="ECO:0000256" key="4">
    <source>
        <dbReference type="ARBA" id="ARBA00022692"/>
    </source>
</evidence>
<dbReference type="GO" id="GO:0046961">
    <property type="term" value="F:proton-transporting ATPase activity, rotational mechanism"/>
    <property type="evidence" value="ECO:0007669"/>
    <property type="project" value="InterPro"/>
</dbReference>
<feature type="transmembrane region" description="Helical" evidence="9">
    <location>
        <begin position="469"/>
        <end position="487"/>
    </location>
</feature>
<feature type="transmembrane region" description="Helical" evidence="9">
    <location>
        <begin position="439"/>
        <end position="457"/>
    </location>
</feature>
<evidence type="ECO:0000256" key="3">
    <source>
        <dbReference type="ARBA" id="ARBA00022448"/>
    </source>
</evidence>
<dbReference type="EMBL" id="CAADRM010000152">
    <property type="protein sequence ID" value="VFU18506.1"/>
    <property type="molecule type" value="Genomic_DNA"/>
</dbReference>
<feature type="coiled-coil region" evidence="8">
    <location>
        <begin position="188"/>
        <end position="222"/>
    </location>
</feature>
<dbReference type="InterPro" id="IPR002490">
    <property type="entry name" value="V-ATPase_116kDa_su"/>
</dbReference>
<name>A0A485MBV0_9ZZZZ</name>
<keyword evidence="8" id="KW-0175">Coiled coil</keyword>
<evidence type="ECO:0000256" key="1">
    <source>
        <dbReference type="ARBA" id="ARBA00004141"/>
    </source>
</evidence>
<dbReference type="GO" id="GO:0007035">
    <property type="term" value="P:vacuolar acidification"/>
    <property type="evidence" value="ECO:0007669"/>
    <property type="project" value="TreeGrafter"/>
</dbReference>
<evidence type="ECO:0000256" key="6">
    <source>
        <dbReference type="ARBA" id="ARBA00023065"/>
    </source>
</evidence>
<keyword evidence="4 9" id="KW-0812">Transmembrane</keyword>
<evidence type="ECO:0000256" key="7">
    <source>
        <dbReference type="ARBA" id="ARBA00023136"/>
    </source>
</evidence>
<dbReference type="PANTHER" id="PTHR11629">
    <property type="entry name" value="VACUOLAR PROTON ATPASES"/>
    <property type="match status" value="1"/>
</dbReference>